<dbReference type="AlphaFoldDB" id="A0A2P5G194"/>
<organism evidence="1 2">
    <name type="scientific">Trema orientale</name>
    <name type="common">Charcoal tree</name>
    <name type="synonym">Celtis orientalis</name>
    <dbReference type="NCBI Taxonomy" id="63057"/>
    <lineage>
        <taxon>Eukaryota</taxon>
        <taxon>Viridiplantae</taxon>
        <taxon>Streptophyta</taxon>
        <taxon>Embryophyta</taxon>
        <taxon>Tracheophyta</taxon>
        <taxon>Spermatophyta</taxon>
        <taxon>Magnoliopsida</taxon>
        <taxon>eudicotyledons</taxon>
        <taxon>Gunneridae</taxon>
        <taxon>Pentapetalae</taxon>
        <taxon>rosids</taxon>
        <taxon>fabids</taxon>
        <taxon>Rosales</taxon>
        <taxon>Cannabaceae</taxon>
        <taxon>Trema</taxon>
    </lineage>
</organism>
<proteinExistence type="predicted"/>
<evidence type="ECO:0000313" key="2">
    <source>
        <dbReference type="Proteomes" id="UP000237000"/>
    </source>
</evidence>
<accession>A0A2P5G194</accession>
<keyword evidence="2" id="KW-1185">Reference proteome</keyword>
<evidence type="ECO:0000313" key="1">
    <source>
        <dbReference type="EMBL" id="POO03828.1"/>
    </source>
</evidence>
<dbReference type="Proteomes" id="UP000237000">
    <property type="component" value="Unassembled WGS sequence"/>
</dbReference>
<reference evidence="2" key="1">
    <citation type="submission" date="2016-06" db="EMBL/GenBank/DDBJ databases">
        <title>Parallel loss of symbiosis genes in relatives of nitrogen-fixing non-legume Parasponia.</title>
        <authorList>
            <person name="Van Velzen R."/>
            <person name="Holmer R."/>
            <person name="Bu F."/>
            <person name="Rutten L."/>
            <person name="Van Zeijl A."/>
            <person name="Liu W."/>
            <person name="Santuari L."/>
            <person name="Cao Q."/>
            <person name="Sharma T."/>
            <person name="Shen D."/>
            <person name="Roswanjaya Y."/>
            <person name="Wardhani T."/>
            <person name="Kalhor M.S."/>
            <person name="Jansen J."/>
            <person name="Van den Hoogen J."/>
            <person name="Gungor B."/>
            <person name="Hartog M."/>
            <person name="Hontelez J."/>
            <person name="Verver J."/>
            <person name="Yang W.-C."/>
            <person name="Schijlen E."/>
            <person name="Repin R."/>
            <person name="Schilthuizen M."/>
            <person name="Schranz E."/>
            <person name="Heidstra R."/>
            <person name="Miyata K."/>
            <person name="Fedorova E."/>
            <person name="Kohlen W."/>
            <person name="Bisseling T."/>
            <person name="Smit S."/>
            <person name="Geurts R."/>
        </authorList>
    </citation>
    <scope>NUCLEOTIDE SEQUENCE [LARGE SCALE GENOMIC DNA]</scope>
    <source>
        <strain evidence="2">cv. RG33-2</strain>
    </source>
</reference>
<sequence length="73" mass="7994">MALEPFMRWRGSSTNPCSFKITSFATLDLKRNSSPSASPPVRTFTLTSASSPKKIGTLLMLYVTSSPPLRSKN</sequence>
<protein>
    <submittedName>
        <fullName evidence="1">Uncharacterized protein</fullName>
    </submittedName>
</protein>
<gene>
    <name evidence="1" type="ORF">TorRG33x02_001320</name>
</gene>
<comment type="caution">
    <text evidence="1">The sequence shown here is derived from an EMBL/GenBank/DDBJ whole genome shotgun (WGS) entry which is preliminary data.</text>
</comment>
<dbReference type="EMBL" id="JXTC01000001">
    <property type="protein sequence ID" value="POO03828.1"/>
    <property type="molecule type" value="Genomic_DNA"/>
</dbReference>
<dbReference type="InParanoid" id="A0A2P5G194"/>
<name>A0A2P5G194_TREOI</name>